<gene>
    <name evidence="14" type="ORF">EFY87_03145</name>
</gene>
<keyword evidence="4" id="KW-0633">Potassium transport</keyword>
<dbReference type="RefSeq" id="WP_123270002.1">
    <property type="nucleotide sequence ID" value="NZ_RJJQ01000002.1"/>
</dbReference>
<evidence type="ECO:0000256" key="8">
    <source>
        <dbReference type="ARBA" id="ARBA00022989"/>
    </source>
</evidence>
<sequence>MPADKSRDTDRLSTYSDGVFAVIVTIMVLQLHAPKSPHLSALITMWQPAVAYLVSYVFIAIVWINHHYISRLVHESSLPIIWINFVHLFFVSLVPFTTAWIAQTRLAAAPVAVYTALFVCADATYNVFERRVLRDCGELSEQQRRIARYRSTMAFALFTSAAVLAAFVPWAGFGLTCLALVLHLKPDVGVRGTADRTYPAPIEREA</sequence>
<dbReference type="Proteomes" id="UP000271678">
    <property type="component" value="Unassembled WGS sequence"/>
</dbReference>
<dbReference type="GO" id="GO:0016020">
    <property type="term" value="C:membrane"/>
    <property type="evidence" value="ECO:0007669"/>
    <property type="project" value="UniProtKB-SubCell"/>
</dbReference>
<evidence type="ECO:0000256" key="12">
    <source>
        <dbReference type="ARBA" id="ARBA00034430"/>
    </source>
</evidence>
<keyword evidence="15" id="KW-1185">Reference proteome</keyword>
<evidence type="ECO:0000313" key="14">
    <source>
        <dbReference type="EMBL" id="RNI24710.1"/>
    </source>
</evidence>
<evidence type="ECO:0000256" key="5">
    <source>
        <dbReference type="ARBA" id="ARBA00022692"/>
    </source>
</evidence>
<feature type="transmembrane region" description="Helical" evidence="13">
    <location>
        <begin position="49"/>
        <end position="69"/>
    </location>
</feature>
<evidence type="ECO:0000256" key="6">
    <source>
        <dbReference type="ARBA" id="ARBA00022826"/>
    </source>
</evidence>
<keyword evidence="9" id="KW-0406">Ion transport</keyword>
<dbReference type="InterPro" id="IPR010617">
    <property type="entry name" value="TMEM175-like"/>
</dbReference>
<keyword evidence="8 13" id="KW-1133">Transmembrane helix</keyword>
<evidence type="ECO:0000256" key="2">
    <source>
        <dbReference type="ARBA" id="ARBA00006920"/>
    </source>
</evidence>
<keyword evidence="7" id="KW-0630">Potassium</keyword>
<evidence type="ECO:0000256" key="11">
    <source>
        <dbReference type="ARBA" id="ARBA00023303"/>
    </source>
</evidence>
<name>A0A3M9MGM4_9MICO</name>
<dbReference type="PANTHER" id="PTHR31462">
    <property type="entry name" value="ENDOSOMAL/LYSOSOMAL POTASSIUM CHANNEL TMEM175"/>
    <property type="match status" value="1"/>
</dbReference>
<feature type="transmembrane region" description="Helical" evidence="13">
    <location>
        <begin position="81"/>
        <end position="101"/>
    </location>
</feature>
<evidence type="ECO:0000313" key="15">
    <source>
        <dbReference type="Proteomes" id="UP000271678"/>
    </source>
</evidence>
<keyword evidence="11" id="KW-0407">Ion channel</keyword>
<feature type="transmembrane region" description="Helical" evidence="13">
    <location>
        <begin position="154"/>
        <end position="182"/>
    </location>
</feature>
<feature type="transmembrane region" description="Helical" evidence="13">
    <location>
        <begin position="107"/>
        <end position="128"/>
    </location>
</feature>
<dbReference type="PANTHER" id="PTHR31462:SF5">
    <property type="entry name" value="ENDOSOMAL_LYSOSOMAL PROTON CHANNEL TMEM175"/>
    <property type="match status" value="1"/>
</dbReference>
<dbReference type="GO" id="GO:0015252">
    <property type="term" value="F:proton channel activity"/>
    <property type="evidence" value="ECO:0007669"/>
    <property type="project" value="InterPro"/>
</dbReference>
<evidence type="ECO:0000256" key="9">
    <source>
        <dbReference type="ARBA" id="ARBA00023065"/>
    </source>
</evidence>
<keyword evidence="6" id="KW-0631">Potassium channel</keyword>
<evidence type="ECO:0000256" key="3">
    <source>
        <dbReference type="ARBA" id="ARBA00022448"/>
    </source>
</evidence>
<comment type="caution">
    <text evidence="14">The sequence shown here is derived from an EMBL/GenBank/DDBJ whole genome shotgun (WGS) entry which is preliminary data.</text>
</comment>
<dbReference type="EMBL" id="RJJQ01000002">
    <property type="protein sequence ID" value="RNI24710.1"/>
    <property type="molecule type" value="Genomic_DNA"/>
</dbReference>
<dbReference type="Pfam" id="PF06736">
    <property type="entry name" value="TMEM175"/>
    <property type="match status" value="1"/>
</dbReference>
<reference evidence="14 15" key="1">
    <citation type="submission" date="2018-11" db="EMBL/GenBank/DDBJ databases">
        <title>Draft genome of Simplicispira Flexivirga sp. BO-16.</title>
        <authorList>
            <person name="Im W.T."/>
        </authorList>
    </citation>
    <scope>NUCLEOTIDE SEQUENCE [LARGE SCALE GENOMIC DNA]</scope>
    <source>
        <strain evidence="14 15">BO-16</strain>
    </source>
</reference>
<comment type="catalytic activity">
    <reaction evidence="12">
        <text>K(+)(in) = K(+)(out)</text>
        <dbReference type="Rhea" id="RHEA:29463"/>
        <dbReference type="ChEBI" id="CHEBI:29103"/>
    </reaction>
</comment>
<evidence type="ECO:0000256" key="13">
    <source>
        <dbReference type="SAM" id="Phobius"/>
    </source>
</evidence>
<accession>A0A3M9MGM4</accession>
<dbReference type="GO" id="GO:0005267">
    <property type="term" value="F:potassium channel activity"/>
    <property type="evidence" value="ECO:0007669"/>
    <property type="project" value="UniProtKB-KW"/>
</dbReference>
<keyword evidence="10 13" id="KW-0472">Membrane</keyword>
<evidence type="ECO:0000256" key="10">
    <source>
        <dbReference type="ARBA" id="ARBA00023136"/>
    </source>
</evidence>
<keyword evidence="3" id="KW-0813">Transport</keyword>
<dbReference type="AlphaFoldDB" id="A0A3M9MGM4"/>
<evidence type="ECO:0000256" key="1">
    <source>
        <dbReference type="ARBA" id="ARBA00004141"/>
    </source>
</evidence>
<proteinExistence type="inferred from homology"/>
<feature type="transmembrane region" description="Helical" evidence="13">
    <location>
        <begin position="12"/>
        <end position="29"/>
    </location>
</feature>
<protein>
    <submittedName>
        <fullName evidence="14">DUF1211 domain-containing protein</fullName>
    </submittedName>
</protein>
<comment type="similarity">
    <text evidence="2">Belongs to the TMEM175 family.</text>
</comment>
<evidence type="ECO:0000256" key="4">
    <source>
        <dbReference type="ARBA" id="ARBA00022538"/>
    </source>
</evidence>
<dbReference type="OrthoDB" id="7626281at2"/>
<comment type="subcellular location">
    <subcellularLocation>
        <location evidence="1">Membrane</location>
        <topology evidence="1">Multi-pass membrane protein</topology>
    </subcellularLocation>
</comment>
<evidence type="ECO:0000256" key="7">
    <source>
        <dbReference type="ARBA" id="ARBA00022958"/>
    </source>
</evidence>
<organism evidence="14 15">
    <name type="scientific">Flexivirga caeni</name>
    <dbReference type="NCBI Taxonomy" id="2294115"/>
    <lineage>
        <taxon>Bacteria</taxon>
        <taxon>Bacillati</taxon>
        <taxon>Actinomycetota</taxon>
        <taxon>Actinomycetes</taxon>
        <taxon>Micrococcales</taxon>
        <taxon>Dermacoccaceae</taxon>
        <taxon>Flexivirga</taxon>
    </lineage>
</organism>
<keyword evidence="5 13" id="KW-0812">Transmembrane</keyword>